<feature type="domain" description="GGDEF" evidence="5">
    <location>
        <begin position="177"/>
        <end position="312"/>
    </location>
</feature>
<dbReference type="CDD" id="cd01949">
    <property type="entry name" value="GGDEF"/>
    <property type="match status" value="1"/>
</dbReference>
<dbReference type="RefSeq" id="WP_088768272.1">
    <property type="nucleotide sequence ID" value="NZ_CP022133.1"/>
</dbReference>
<dbReference type="PANTHER" id="PTHR45138">
    <property type="entry name" value="REGULATORY COMPONENTS OF SENSORY TRANSDUCTION SYSTEM"/>
    <property type="match status" value="1"/>
</dbReference>
<dbReference type="InterPro" id="IPR001789">
    <property type="entry name" value="Sig_transdc_resp-reg_receiver"/>
</dbReference>
<dbReference type="Pfam" id="PF00990">
    <property type="entry name" value="GGDEF"/>
    <property type="match status" value="1"/>
</dbReference>
<dbReference type="EMBL" id="CP022133">
    <property type="protein sequence ID" value="ASG65875.1"/>
    <property type="molecule type" value="Genomic_DNA"/>
</dbReference>
<evidence type="ECO:0000259" key="4">
    <source>
        <dbReference type="PROSITE" id="PS50110"/>
    </source>
</evidence>
<dbReference type="InterPro" id="IPR011006">
    <property type="entry name" value="CheY-like_superfamily"/>
</dbReference>
<accession>A0ABN5AWY6</accession>
<dbReference type="PROSITE" id="PS50887">
    <property type="entry name" value="GGDEF"/>
    <property type="match status" value="1"/>
</dbReference>
<dbReference type="PROSITE" id="PS50110">
    <property type="entry name" value="RESPONSE_REGULATORY"/>
    <property type="match status" value="1"/>
</dbReference>
<dbReference type="InterPro" id="IPR050469">
    <property type="entry name" value="Diguanylate_Cyclase"/>
</dbReference>
<keyword evidence="3" id="KW-0597">Phosphoprotein</keyword>
<dbReference type="Gene3D" id="3.40.50.2300">
    <property type="match status" value="1"/>
</dbReference>
<evidence type="ECO:0000256" key="2">
    <source>
        <dbReference type="ARBA" id="ARBA00034247"/>
    </source>
</evidence>
<protein>
    <recommendedName>
        <fullName evidence="1">diguanylate cyclase</fullName>
        <ecNumber evidence="1">2.7.7.65</ecNumber>
    </recommendedName>
</protein>
<comment type="catalytic activity">
    <reaction evidence="2">
        <text>2 GTP = 3',3'-c-di-GMP + 2 diphosphate</text>
        <dbReference type="Rhea" id="RHEA:24898"/>
        <dbReference type="ChEBI" id="CHEBI:33019"/>
        <dbReference type="ChEBI" id="CHEBI:37565"/>
        <dbReference type="ChEBI" id="CHEBI:58805"/>
        <dbReference type="EC" id="2.7.7.65"/>
    </reaction>
</comment>
<dbReference type="Gene3D" id="3.30.70.270">
    <property type="match status" value="1"/>
</dbReference>
<evidence type="ECO:0000313" key="7">
    <source>
        <dbReference type="Proteomes" id="UP000197717"/>
    </source>
</evidence>
<keyword evidence="7" id="KW-1185">Reference proteome</keyword>
<dbReference type="NCBIfam" id="TIGR00254">
    <property type="entry name" value="GGDEF"/>
    <property type="match status" value="1"/>
</dbReference>
<reference evidence="6 7" key="1">
    <citation type="submission" date="2017-06" db="EMBL/GenBank/DDBJ databases">
        <title>Complete genome sequence of Idiomarina piscisalsi strain 10PY1A isolated from soil of Soudi Arabia.</title>
        <authorList>
            <person name="Kim M.-C."/>
            <person name="Jung B.K."/>
            <person name="Budiyanto F."/>
            <person name="Nzila A."/>
            <person name="Shin J.-H."/>
        </authorList>
    </citation>
    <scope>NUCLEOTIDE SEQUENCE [LARGE SCALE GENOMIC DNA]</scope>
    <source>
        <strain evidence="6 7">10PY1A</strain>
    </source>
</reference>
<sequence length="313" mass="35643">MDKINTPDIESKLKEEIDESTVLVVEDNDVDFSVVDRALTDYCKIERCHSTEEAIKKVFNIEPHIIIIDYHLPNKNGIELCTELRDYNRFESTPILMVTGDEHATLELDFWNAGCSDFVKKPFNPTTLIKRVEHHLKYQKMLDRYRNEAMIDSLTKVFNRRYLESVTKQLYARLESPQVSALMVDVDWFKRYNDTYGHLAGDSVLVRVADALTKCLERSTDFVTRLGGEEFAIVLPNTDDVGANVIANRVIKSVESLNIAHNESPFEKVTVSVGGVTHQHPPKDWQALVDEADSNLYLAKGNGRNQFVCSSSI</sequence>
<evidence type="ECO:0000259" key="5">
    <source>
        <dbReference type="PROSITE" id="PS50887"/>
    </source>
</evidence>
<dbReference type="EC" id="2.7.7.65" evidence="1"/>
<dbReference type="PANTHER" id="PTHR45138:SF9">
    <property type="entry name" value="DIGUANYLATE CYCLASE DGCM-RELATED"/>
    <property type="match status" value="1"/>
</dbReference>
<gene>
    <name evidence="6" type="ORF">CEW91_06860</name>
</gene>
<evidence type="ECO:0000256" key="1">
    <source>
        <dbReference type="ARBA" id="ARBA00012528"/>
    </source>
</evidence>
<dbReference type="InterPro" id="IPR043128">
    <property type="entry name" value="Rev_trsase/Diguanyl_cyclase"/>
</dbReference>
<dbReference type="InterPro" id="IPR000160">
    <property type="entry name" value="GGDEF_dom"/>
</dbReference>
<dbReference type="Proteomes" id="UP000197717">
    <property type="component" value="Chromosome"/>
</dbReference>
<evidence type="ECO:0000256" key="3">
    <source>
        <dbReference type="PROSITE-ProRule" id="PRU00169"/>
    </source>
</evidence>
<feature type="domain" description="Response regulatory" evidence="4">
    <location>
        <begin position="21"/>
        <end position="136"/>
    </location>
</feature>
<feature type="modified residue" description="4-aspartylphosphate" evidence="3">
    <location>
        <position position="69"/>
    </location>
</feature>
<name>A0ABN5AWY6_9GAMM</name>
<proteinExistence type="predicted"/>
<evidence type="ECO:0000313" key="6">
    <source>
        <dbReference type="EMBL" id="ASG65875.1"/>
    </source>
</evidence>
<dbReference type="Pfam" id="PF00072">
    <property type="entry name" value="Response_reg"/>
    <property type="match status" value="1"/>
</dbReference>
<dbReference type="CDD" id="cd00156">
    <property type="entry name" value="REC"/>
    <property type="match status" value="1"/>
</dbReference>
<organism evidence="6 7">
    <name type="scientific">Idiomarina piscisalsi</name>
    <dbReference type="NCBI Taxonomy" id="1096243"/>
    <lineage>
        <taxon>Bacteria</taxon>
        <taxon>Pseudomonadati</taxon>
        <taxon>Pseudomonadota</taxon>
        <taxon>Gammaproteobacteria</taxon>
        <taxon>Alteromonadales</taxon>
        <taxon>Idiomarinaceae</taxon>
        <taxon>Idiomarina</taxon>
    </lineage>
</organism>
<dbReference type="SMART" id="SM00267">
    <property type="entry name" value="GGDEF"/>
    <property type="match status" value="1"/>
</dbReference>
<dbReference type="SUPFAM" id="SSF55073">
    <property type="entry name" value="Nucleotide cyclase"/>
    <property type="match status" value="1"/>
</dbReference>
<dbReference type="InterPro" id="IPR029787">
    <property type="entry name" value="Nucleotide_cyclase"/>
</dbReference>
<dbReference type="SMART" id="SM00448">
    <property type="entry name" value="REC"/>
    <property type="match status" value="1"/>
</dbReference>
<dbReference type="SUPFAM" id="SSF52172">
    <property type="entry name" value="CheY-like"/>
    <property type="match status" value="1"/>
</dbReference>